<comment type="caution">
    <text evidence="1">The sequence shown here is derived from an EMBL/GenBank/DDBJ whole genome shotgun (WGS) entry which is preliminary data.</text>
</comment>
<dbReference type="InterPro" id="IPR036567">
    <property type="entry name" value="RHF-like"/>
</dbReference>
<dbReference type="OrthoDB" id="9808702at2"/>
<sequence>MKLDIQSIHFTADQKLIEFIQQKVDKLETFYDRFVDGEVFLRVQKNSDNSRDNKVVEIKLRLPGDTLVAKKHGVSFEAATDEATESLRRQVKKYKEKILDKSGA</sequence>
<dbReference type="Pfam" id="PF02482">
    <property type="entry name" value="Ribosomal_S30AE"/>
    <property type="match status" value="1"/>
</dbReference>
<dbReference type="RefSeq" id="WP_044223054.1">
    <property type="nucleotide sequence ID" value="NZ_JRYR02000001.1"/>
</dbReference>
<evidence type="ECO:0000313" key="1">
    <source>
        <dbReference type="EMBL" id="OHX66890.1"/>
    </source>
</evidence>
<dbReference type="STRING" id="915059.NH26_11245"/>
<name>A0A1S1Z0V0_FLAPC</name>
<dbReference type="SUPFAM" id="SSF69754">
    <property type="entry name" value="Ribosome binding protein Y (YfiA homologue)"/>
    <property type="match status" value="1"/>
</dbReference>
<organism evidence="1 2">
    <name type="scientific">Flammeovirga pacifica</name>
    <dbReference type="NCBI Taxonomy" id="915059"/>
    <lineage>
        <taxon>Bacteria</taxon>
        <taxon>Pseudomonadati</taxon>
        <taxon>Bacteroidota</taxon>
        <taxon>Cytophagia</taxon>
        <taxon>Cytophagales</taxon>
        <taxon>Flammeovirgaceae</taxon>
        <taxon>Flammeovirga</taxon>
    </lineage>
</organism>
<evidence type="ECO:0000313" key="2">
    <source>
        <dbReference type="Proteomes" id="UP000179797"/>
    </source>
</evidence>
<dbReference type="Gene3D" id="3.30.160.100">
    <property type="entry name" value="Ribosome hibernation promotion factor-like"/>
    <property type="match status" value="1"/>
</dbReference>
<dbReference type="CDD" id="cd00552">
    <property type="entry name" value="RaiA"/>
    <property type="match status" value="1"/>
</dbReference>
<dbReference type="Proteomes" id="UP000179797">
    <property type="component" value="Unassembled WGS sequence"/>
</dbReference>
<dbReference type="AlphaFoldDB" id="A0A1S1Z0V0"/>
<dbReference type="InterPro" id="IPR003489">
    <property type="entry name" value="RHF/RaiA"/>
</dbReference>
<protein>
    <submittedName>
        <fullName evidence="1">Ribosomal subunit interface protein</fullName>
    </submittedName>
</protein>
<dbReference type="NCBIfam" id="TIGR00741">
    <property type="entry name" value="yfiA"/>
    <property type="match status" value="1"/>
</dbReference>
<accession>A0A1S1Z0V0</accession>
<dbReference type="EMBL" id="JRYR02000001">
    <property type="protein sequence ID" value="OHX66890.1"/>
    <property type="molecule type" value="Genomic_DNA"/>
</dbReference>
<keyword evidence="2" id="KW-1185">Reference proteome</keyword>
<reference evidence="1 2" key="1">
    <citation type="journal article" date="2012" name="Int. J. Syst. Evol. Microbiol.">
        <title>Flammeovirga pacifica sp. nov., isolated from deep-sea sediment.</title>
        <authorList>
            <person name="Xu H."/>
            <person name="Fu Y."/>
            <person name="Yang N."/>
            <person name="Ding Z."/>
            <person name="Lai Q."/>
            <person name="Zeng R."/>
        </authorList>
    </citation>
    <scope>NUCLEOTIDE SEQUENCE [LARGE SCALE GENOMIC DNA]</scope>
    <source>
        <strain evidence="2">DSM 24597 / LMG 26175 / WPAGA1</strain>
    </source>
</reference>
<gene>
    <name evidence="1" type="ORF">NH26_11245</name>
</gene>
<proteinExistence type="predicted"/>